<evidence type="ECO:0000256" key="9">
    <source>
        <dbReference type="SAM" id="Phobius"/>
    </source>
</evidence>
<dbReference type="Proteomes" id="UP000789375">
    <property type="component" value="Unassembled WGS sequence"/>
</dbReference>
<comment type="pathway">
    <text evidence="1">Protein modification; protein ubiquitination.</text>
</comment>
<evidence type="ECO:0000313" key="12">
    <source>
        <dbReference type="EMBL" id="CAG8522921.1"/>
    </source>
</evidence>
<keyword evidence="4" id="KW-0677">Repeat</keyword>
<evidence type="ECO:0000256" key="1">
    <source>
        <dbReference type="ARBA" id="ARBA00004906"/>
    </source>
</evidence>
<keyword evidence="13" id="KW-1185">Reference proteome</keyword>
<keyword evidence="9" id="KW-1133">Transmembrane helix</keyword>
<keyword evidence="3" id="KW-0479">Metal-binding</keyword>
<gene>
    <name evidence="12" type="ORF">FMOSSE_LOCUS5124</name>
</gene>
<sequence length="626" mass="72219">MFKNSLFSSFKSGGENSNSSSNVQKDAILEQLVALFPNADQEYLKYCIGCYQDNHVERISEKIFNQNKGHYPKIPDGCKAANCTKAKNAFLLQINELFPECDVGFLRDKLCNVNHSHLQQIIEQLLNMERTADKGGYPRRMNPFTIEPWELIRSPSYRKAVRYKLYNDFPDTWRSTIKAVLAENNFDYKKSLEKLKELATNNWWNSLFSVFRRKLYKEVENIELMEEIQKLYAIKLEEQSKADYEIAKQVNFTEYTKNEQLITCGCCYGDYPFEDLTCCNEGHLFCKDCINHLVQEGLFGQGSLRGKQIKCIEPSGCDGYFTDDQLNATLSPDIFKNYLDSLIEHSLKQSNLSLVQCPFCTYCEADDDDLITFKQLKVPKSLILLASLPIAVLPLFTSVEIILSALNVVAIFILPQIVLGMMGVYPLKTWIDEFDNIVKRVKRRRRGNIFKCQNPVCGKVSCLLCNKECRPFHKCYEQEQDSLRLFVEKAMAEAVKRTCPKCHVSFTKADGCNKMTCRCGYVMCYLCRKDLRQESYAHFCDHFRPIPGQKCKKCNKCDLYKTEDEEKVIREAATKARNEFLKSHPEARDVSLLENTSIGPVATENEKYIKEVIEKAIEKVIEYLLP</sequence>
<keyword evidence="9" id="KW-0472">Membrane</keyword>
<dbReference type="Gene3D" id="1.20.120.1750">
    <property type="match status" value="1"/>
</dbReference>
<dbReference type="CDD" id="cd20353">
    <property type="entry name" value="Rcat_RBR_RNF216"/>
    <property type="match status" value="1"/>
</dbReference>
<dbReference type="GO" id="GO:0016740">
    <property type="term" value="F:transferase activity"/>
    <property type="evidence" value="ECO:0007669"/>
    <property type="project" value="UniProtKB-KW"/>
</dbReference>
<evidence type="ECO:0000259" key="11">
    <source>
        <dbReference type="PROSITE" id="PS51873"/>
    </source>
</evidence>
<feature type="domain" description="CUE" evidence="10">
    <location>
        <begin position="24"/>
        <end position="68"/>
    </location>
</feature>
<dbReference type="CDD" id="cd16630">
    <property type="entry name" value="RING-HC_RBR_RNF216"/>
    <property type="match status" value="1"/>
</dbReference>
<evidence type="ECO:0000313" key="13">
    <source>
        <dbReference type="Proteomes" id="UP000789375"/>
    </source>
</evidence>
<evidence type="ECO:0000256" key="7">
    <source>
        <dbReference type="ARBA" id="ARBA00022833"/>
    </source>
</evidence>
<evidence type="ECO:0000256" key="2">
    <source>
        <dbReference type="ARBA" id="ARBA00022679"/>
    </source>
</evidence>
<evidence type="ECO:0000256" key="6">
    <source>
        <dbReference type="ARBA" id="ARBA00022786"/>
    </source>
</evidence>
<dbReference type="InterPro" id="IPR047544">
    <property type="entry name" value="RING-HC_RBR_RNF216"/>
</dbReference>
<dbReference type="PANTHER" id="PTHR22770">
    <property type="entry name" value="UBIQUITIN CONJUGATING ENZYME 7 INTERACTING PROTEIN-RELATED"/>
    <property type="match status" value="1"/>
</dbReference>
<keyword evidence="9" id="KW-0812">Transmembrane</keyword>
<feature type="transmembrane region" description="Helical" evidence="9">
    <location>
        <begin position="382"/>
        <end position="403"/>
    </location>
</feature>
<keyword evidence="6" id="KW-0833">Ubl conjugation pathway</keyword>
<name>A0A9N9FBD1_FUNMO</name>
<dbReference type="Pfam" id="PF26200">
    <property type="entry name" value="Rcat_RNF216"/>
    <property type="match status" value="1"/>
</dbReference>
<dbReference type="EMBL" id="CAJVPP010000935">
    <property type="protein sequence ID" value="CAG8522921.1"/>
    <property type="molecule type" value="Genomic_DNA"/>
</dbReference>
<dbReference type="InterPro" id="IPR044066">
    <property type="entry name" value="TRIAD_supradom"/>
</dbReference>
<dbReference type="AlphaFoldDB" id="A0A9N9FBD1"/>
<feature type="domain" description="RING-type" evidence="11">
    <location>
        <begin position="260"/>
        <end position="555"/>
    </location>
</feature>
<protein>
    <submittedName>
        <fullName evidence="12">6090_t:CDS:1</fullName>
    </submittedName>
</protein>
<keyword evidence="7" id="KW-0862">Zinc</keyword>
<dbReference type="InterPro" id="IPR047546">
    <property type="entry name" value="Rcat_RBR_RNF216"/>
</dbReference>
<dbReference type="InterPro" id="IPR051628">
    <property type="entry name" value="LUBAC_E3_Ligases"/>
</dbReference>
<evidence type="ECO:0000259" key="10">
    <source>
        <dbReference type="PROSITE" id="PS51140"/>
    </source>
</evidence>
<organism evidence="12 13">
    <name type="scientific">Funneliformis mosseae</name>
    <name type="common">Endomycorrhizal fungus</name>
    <name type="synonym">Glomus mosseae</name>
    <dbReference type="NCBI Taxonomy" id="27381"/>
    <lineage>
        <taxon>Eukaryota</taxon>
        <taxon>Fungi</taxon>
        <taxon>Fungi incertae sedis</taxon>
        <taxon>Mucoromycota</taxon>
        <taxon>Glomeromycotina</taxon>
        <taxon>Glomeromycetes</taxon>
        <taxon>Glomerales</taxon>
        <taxon>Glomeraceae</taxon>
        <taxon>Funneliformis</taxon>
    </lineage>
</organism>
<proteinExistence type="predicted"/>
<evidence type="ECO:0000256" key="3">
    <source>
        <dbReference type="ARBA" id="ARBA00022723"/>
    </source>
</evidence>
<dbReference type="SUPFAM" id="SSF57850">
    <property type="entry name" value="RING/U-box"/>
    <property type="match status" value="2"/>
</dbReference>
<evidence type="ECO:0000256" key="8">
    <source>
        <dbReference type="SAM" id="MobiDB-lite"/>
    </source>
</evidence>
<dbReference type="PROSITE" id="PS51140">
    <property type="entry name" value="CUE"/>
    <property type="match status" value="1"/>
</dbReference>
<accession>A0A9N9FBD1</accession>
<dbReference type="PROSITE" id="PS51873">
    <property type="entry name" value="TRIAD"/>
    <property type="match status" value="1"/>
</dbReference>
<evidence type="ECO:0000256" key="5">
    <source>
        <dbReference type="ARBA" id="ARBA00022771"/>
    </source>
</evidence>
<keyword evidence="5" id="KW-0863">Zinc-finger</keyword>
<feature type="region of interest" description="Disordered" evidence="8">
    <location>
        <begin position="1"/>
        <end position="21"/>
    </location>
</feature>
<dbReference type="GO" id="GO:0043130">
    <property type="term" value="F:ubiquitin binding"/>
    <property type="evidence" value="ECO:0007669"/>
    <property type="project" value="InterPro"/>
</dbReference>
<dbReference type="GO" id="GO:0008270">
    <property type="term" value="F:zinc ion binding"/>
    <property type="evidence" value="ECO:0007669"/>
    <property type="project" value="UniProtKB-KW"/>
</dbReference>
<dbReference type="Pfam" id="PF26191">
    <property type="entry name" value="RING-HC_RBR_RNF216"/>
    <property type="match status" value="1"/>
</dbReference>
<dbReference type="InterPro" id="IPR003892">
    <property type="entry name" value="CUE"/>
</dbReference>
<reference evidence="12" key="1">
    <citation type="submission" date="2021-06" db="EMBL/GenBank/DDBJ databases">
        <authorList>
            <person name="Kallberg Y."/>
            <person name="Tangrot J."/>
            <person name="Rosling A."/>
        </authorList>
    </citation>
    <scope>NUCLEOTIDE SEQUENCE</scope>
    <source>
        <strain evidence="12">87-6 pot B 2015</strain>
    </source>
</reference>
<feature type="compositionally biased region" description="Low complexity" evidence="8">
    <location>
        <begin position="7"/>
        <end position="21"/>
    </location>
</feature>
<comment type="caution">
    <text evidence="12">The sequence shown here is derived from an EMBL/GenBank/DDBJ whole genome shotgun (WGS) entry which is preliminary data.</text>
</comment>
<dbReference type="PANTHER" id="PTHR22770:SF42">
    <property type="entry name" value="FINGER PROTEIN (ZIN), PUTATIVE (AFU_ORTHOLOGUE AFUA_4G03910)-RELATED"/>
    <property type="match status" value="1"/>
</dbReference>
<keyword evidence="2" id="KW-0808">Transferase</keyword>
<evidence type="ECO:0000256" key="4">
    <source>
        <dbReference type="ARBA" id="ARBA00022737"/>
    </source>
</evidence>
<feature type="transmembrane region" description="Helical" evidence="9">
    <location>
        <begin position="409"/>
        <end position="427"/>
    </location>
</feature>